<comment type="caution">
    <text evidence="2">The sequence shown here is derived from an EMBL/GenBank/DDBJ whole genome shotgun (WGS) entry which is preliminary data.</text>
</comment>
<proteinExistence type="predicted"/>
<dbReference type="InterPro" id="IPR038461">
    <property type="entry name" value="Schlafen_AlbA_2_dom_sf"/>
</dbReference>
<organism evidence="2 3">
    <name type="scientific">Nocardia tenerifensis</name>
    <dbReference type="NCBI Taxonomy" id="228006"/>
    <lineage>
        <taxon>Bacteria</taxon>
        <taxon>Bacillati</taxon>
        <taxon>Actinomycetota</taxon>
        <taxon>Actinomycetes</taxon>
        <taxon>Mycobacteriales</taxon>
        <taxon>Nocardiaceae</taxon>
        <taxon>Nocardia</taxon>
    </lineage>
</organism>
<dbReference type="Gene3D" id="3.30.950.30">
    <property type="entry name" value="Schlafen, AAA domain"/>
    <property type="match status" value="1"/>
</dbReference>
<protein>
    <submittedName>
        <fullName evidence="2">ATP-dependent DNA helicase RecG</fullName>
    </submittedName>
</protein>
<feature type="domain" description="Schlafen AlbA-2" evidence="1">
    <location>
        <begin position="21"/>
        <end position="134"/>
    </location>
</feature>
<evidence type="ECO:0000313" key="3">
    <source>
        <dbReference type="Proteomes" id="UP000247569"/>
    </source>
</evidence>
<keyword evidence="2" id="KW-0347">Helicase</keyword>
<dbReference type="GO" id="GO:0004386">
    <property type="term" value="F:helicase activity"/>
    <property type="evidence" value="ECO:0007669"/>
    <property type="project" value="UniProtKB-KW"/>
</dbReference>
<keyword evidence="3" id="KW-1185">Reference proteome</keyword>
<evidence type="ECO:0000259" key="1">
    <source>
        <dbReference type="Pfam" id="PF04326"/>
    </source>
</evidence>
<name>A0A318K3R2_9NOCA</name>
<dbReference type="Proteomes" id="UP000247569">
    <property type="component" value="Unassembled WGS sequence"/>
</dbReference>
<dbReference type="InterPro" id="IPR007421">
    <property type="entry name" value="Schlafen_AlbA_2_dom"/>
</dbReference>
<dbReference type="EMBL" id="QJKF01000003">
    <property type="protein sequence ID" value="PXX66714.1"/>
    <property type="molecule type" value="Genomic_DNA"/>
</dbReference>
<dbReference type="Gene3D" id="3.30.565.60">
    <property type="match status" value="1"/>
</dbReference>
<dbReference type="PANTHER" id="PTHR30595:SF6">
    <property type="entry name" value="SCHLAFEN ALBA-2 DOMAIN-CONTAINING PROTEIN"/>
    <property type="match status" value="1"/>
</dbReference>
<sequence>MDVMELEALLEECRSVGGDHSTCEIKKSQRGFPNTMWESISALANAQGGWIVLGVDEKKDFRIVGVEQPAQIESQLASVCSEMEPPVRTEICTVQVEGRSVITSYIPPVPRDQRPCYKRNLGPYAGSRIRVADGDRKFTDYEVSVLLSNRTEPRHDVMPIPYASMADLNEDLLHSFLKRVRDTKGEIFRRVDDDRALMMLNVLSRHEEKVVPTLAGLLAFGVYPQTYEPQLDVTFVAYPTSEPGILGSIGERFTENRAIDGPIPVMVSECIRILKRNMRRRSIVTGIYRVDEWEYPEEVLREALVNALVHRDYSEHARGMQVQVEMYPDRLVIRNPGGLYGPVAVDALGITTVSSSRNKALLKILEDTPYGDGHMVCENRGSGITRIRVALTEAGMEPPRFLDDISSFTAEFPNHTLLDEEALEWLQSLDNRPLTRSQMTALVTMRNGATMTNSAYREATGIQDSRAATRELKEMVDRRLIELHGTRGAAAYYLTGTMPSQDELPMEEESELTTAKALSPLPPLQQQVLEAIGEDEVSRAEVERRTGLGPSQAIAALQSLRDRGVVEMIGLPRSKNVKWRLTPPPS</sequence>
<dbReference type="Pfam" id="PF04326">
    <property type="entry name" value="SLFN_AlbA_2"/>
    <property type="match status" value="1"/>
</dbReference>
<dbReference type="RefSeq" id="WP_040731197.1">
    <property type="nucleotide sequence ID" value="NZ_QJKF01000003.1"/>
</dbReference>
<gene>
    <name evidence="2" type="ORF">DFR70_103464</name>
</gene>
<keyword evidence="2" id="KW-0378">Hydrolase</keyword>
<reference evidence="2 3" key="1">
    <citation type="submission" date="2018-05" db="EMBL/GenBank/DDBJ databases">
        <title>Genomic Encyclopedia of Type Strains, Phase IV (KMG-IV): sequencing the most valuable type-strain genomes for metagenomic binning, comparative biology and taxonomic classification.</title>
        <authorList>
            <person name="Goeker M."/>
        </authorList>
    </citation>
    <scope>NUCLEOTIDE SEQUENCE [LARGE SCALE GENOMIC DNA]</scope>
    <source>
        <strain evidence="2 3">DSM 44704</strain>
    </source>
</reference>
<dbReference type="PANTHER" id="PTHR30595">
    <property type="entry name" value="GLPR-RELATED TRANSCRIPTIONAL REPRESSOR"/>
    <property type="match status" value="1"/>
</dbReference>
<keyword evidence="2" id="KW-0067">ATP-binding</keyword>
<keyword evidence="2" id="KW-0547">Nucleotide-binding</keyword>
<evidence type="ECO:0000313" key="2">
    <source>
        <dbReference type="EMBL" id="PXX66714.1"/>
    </source>
</evidence>
<dbReference type="AlphaFoldDB" id="A0A318K3R2"/>
<dbReference type="Pfam" id="PF13749">
    <property type="entry name" value="HATPase_c_4"/>
    <property type="match status" value="1"/>
</dbReference>
<accession>A0A318K3R2</accession>
<dbReference type="InterPro" id="IPR038475">
    <property type="entry name" value="RecG_C_sf"/>
</dbReference>